<evidence type="ECO:0000256" key="5">
    <source>
        <dbReference type="ARBA" id="ARBA00022989"/>
    </source>
</evidence>
<keyword evidence="13" id="KW-1185">Reference proteome</keyword>
<evidence type="ECO:0000256" key="8">
    <source>
        <dbReference type="ARBA" id="ARBA00023180"/>
    </source>
</evidence>
<evidence type="ECO:0000313" key="12">
    <source>
        <dbReference type="Ensembl" id="ENSCJPP00005002268.1"/>
    </source>
</evidence>
<evidence type="ECO:0000256" key="3">
    <source>
        <dbReference type="ARBA" id="ARBA00022692"/>
    </source>
</evidence>
<dbReference type="SMART" id="SM00406">
    <property type="entry name" value="IGv"/>
    <property type="match status" value="1"/>
</dbReference>
<keyword evidence="9" id="KW-0393">Immunoglobulin domain</keyword>
<dbReference type="SMART" id="SM00409">
    <property type="entry name" value="IG"/>
    <property type="match status" value="1"/>
</dbReference>
<dbReference type="InterPro" id="IPR013783">
    <property type="entry name" value="Ig-like_fold"/>
</dbReference>
<evidence type="ECO:0000256" key="6">
    <source>
        <dbReference type="ARBA" id="ARBA00023136"/>
    </source>
</evidence>
<evidence type="ECO:0000256" key="10">
    <source>
        <dbReference type="SAM" id="MobiDB-lite"/>
    </source>
</evidence>
<reference evidence="12" key="2">
    <citation type="submission" date="2025-09" db="UniProtKB">
        <authorList>
            <consortium name="Ensembl"/>
        </authorList>
    </citation>
    <scope>IDENTIFICATION</scope>
</reference>
<feature type="domain" description="Ig-like" evidence="11">
    <location>
        <begin position="86"/>
        <end position="203"/>
    </location>
</feature>
<dbReference type="GO" id="GO:0098743">
    <property type="term" value="P:cell aggregation"/>
    <property type="evidence" value="ECO:0007669"/>
    <property type="project" value="Ensembl"/>
</dbReference>
<evidence type="ECO:0000256" key="1">
    <source>
        <dbReference type="ARBA" id="ARBA00004479"/>
    </source>
</evidence>
<dbReference type="Proteomes" id="UP000694412">
    <property type="component" value="Unassembled WGS sequence"/>
</dbReference>
<dbReference type="FunFam" id="2.60.40.10:FF:000193">
    <property type="entry name" value="Myelin protein zero-like 1 like"/>
    <property type="match status" value="1"/>
</dbReference>
<dbReference type="InterPro" id="IPR036179">
    <property type="entry name" value="Ig-like_dom_sf"/>
</dbReference>
<dbReference type="GO" id="GO:0098742">
    <property type="term" value="P:cell-cell adhesion via plasma-membrane adhesion molecules"/>
    <property type="evidence" value="ECO:0007669"/>
    <property type="project" value="Ensembl"/>
</dbReference>
<keyword evidence="5" id="KW-1133">Transmembrane helix</keyword>
<keyword evidence="4" id="KW-0732">Signal</keyword>
<feature type="compositionally biased region" description="Polar residues" evidence="10">
    <location>
        <begin position="269"/>
        <end position="290"/>
    </location>
</feature>
<evidence type="ECO:0000256" key="4">
    <source>
        <dbReference type="ARBA" id="ARBA00022729"/>
    </source>
</evidence>
<name>A0A8C2ST49_COTJA</name>
<gene>
    <name evidence="12" type="primary">MPZ</name>
</gene>
<dbReference type="GeneTree" id="ENSGT01030000234556"/>
<organism evidence="12 13">
    <name type="scientific">Coturnix japonica</name>
    <name type="common">Japanese quail</name>
    <name type="synonym">Coturnix coturnix japonica</name>
    <dbReference type="NCBI Taxonomy" id="93934"/>
    <lineage>
        <taxon>Eukaryota</taxon>
        <taxon>Metazoa</taxon>
        <taxon>Chordata</taxon>
        <taxon>Craniata</taxon>
        <taxon>Vertebrata</taxon>
        <taxon>Euteleostomi</taxon>
        <taxon>Archelosauria</taxon>
        <taxon>Archosauria</taxon>
        <taxon>Dinosauria</taxon>
        <taxon>Saurischia</taxon>
        <taxon>Theropoda</taxon>
        <taxon>Coelurosauria</taxon>
        <taxon>Aves</taxon>
        <taxon>Neognathae</taxon>
        <taxon>Galloanserae</taxon>
        <taxon>Galliformes</taxon>
        <taxon>Phasianidae</taxon>
        <taxon>Perdicinae</taxon>
        <taxon>Coturnix</taxon>
    </lineage>
</organism>
<dbReference type="PROSITE" id="PS50835">
    <property type="entry name" value="IG_LIKE"/>
    <property type="match status" value="1"/>
</dbReference>
<dbReference type="Ensembl" id="ENSCJPT00005004103.1">
    <property type="protein sequence ID" value="ENSCJPP00005002268.1"/>
    <property type="gene ID" value="ENSCJPG00005002471.1"/>
</dbReference>
<proteinExistence type="inferred from homology"/>
<dbReference type="InterPro" id="IPR007110">
    <property type="entry name" value="Ig-like_dom"/>
</dbReference>
<accession>A0A8C2ST49</accession>
<dbReference type="AlphaFoldDB" id="A0A8C2ST49"/>
<dbReference type="Gene3D" id="2.60.40.10">
    <property type="entry name" value="Immunoglobulins"/>
    <property type="match status" value="1"/>
</dbReference>
<comment type="similarity">
    <text evidence="2">Belongs to the myelin P0 protein family.</text>
</comment>
<keyword evidence="3" id="KW-0812">Transmembrane</keyword>
<keyword evidence="6" id="KW-0472">Membrane</keyword>
<dbReference type="InterPro" id="IPR047014">
    <property type="entry name" value="Myelin_P0_Ig-like"/>
</dbReference>
<evidence type="ECO:0000256" key="9">
    <source>
        <dbReference type="ARBA" id="ARBA00023319"/>
    </source>
</evidence>
<dbReference type="GO" id="GO:0042552">
    <property type="term" value="P:myelination"/>
    <property type="evidence" value="ECO:0007669"/>
    <property type="project" value="Ensembl"/>
</dbReference>
<feature type="compositionally biased region" description="Basic and acidic residues" evidence="10">
    <location>
        <begin position="294"/>
        <end position="304"/>
    </location>
</feature>
<evidence type="ECO:0000259" key="11">
    <source>
        <dbReference type="PROSITE" id="PS50835"/>
    </source>
</evidence>
<dbReference type="SUPFAM" id="SSF48726">
    <property type="entry name" value="Immunoglobulin"/>
    <property type="match status" value="1"/>
</dbReference>
<sequence length="311" mass="34157">MGQCGCTHAMGHCSSTGAILLTQWRWWLYPYHTGVPMGYCVSTHSMLVYVWLYWCHTIDPMVLVALPVPCWRPMVLTAPSLAGLSPTLAIHVYTPREVYGTVGSHVTLSCSFWSSEWISEDISITWHFQAEGSRDSISIFHYAKGQPYIDDVGTFKERMEWVGNPRRKDGSIVIHNLDYTDNGTFTCDVKNPPDIVGKSSQVTLYVLEKGSGSLRHVGSGSWIQSGGREKSQRIEWGATQREEIAVRGRGEPPVSPPPPNGTDPREPQSVMTQCEMSSGGETPVSGTGATPSARRPDGGNKGLHEPPPGLQ</sequence>
<dbReference type="Pfam" id="PF07686">
    <property type="entry name" value="V-set"/>
    <property type="match status" value="1"/>
</dbReference>
<dbReference type="PANTHER" id="PTHR13869:SF7">
    <property type="entry name" value="MYELIN PROTEIN P0"/>
    <property type="match status" value="1"/>
</dbReference>
<dbReference type="InterPro" id="IPR013106">
    <property type="entry name" value="Ig_V-set"/>
</dbReference>
<dbReference type="GO" id="GO:0005886">
    <property type="term" value="C:plasma membrane"/>
    <property type="evidence" value="ECO:0007669"/>
    <property type="project" value="Ensembl"/>
</dbReference>
<dbReference type="InterPro" id="IPR000920">
    <property type="entry name" value="Myelin_P0-rel"/>
</dbReference>
<comment type="subcellular location">
    <subcellularLocation>
        <location evidence="1">Membrane</location>
        <topology evidence="1">Single-pass type I membrane protein</topology>
    </subcellularLocation>
</comment>
<dbReference type="InterPro" id="IPR003599">
    <property type="entry name" value="Ig_sub"/>
</dbReference>
<dbReference type="PRINTS" id="PR00213">
    <property type="entry name" value="MYELINP0"/>
</dbReference>
<evidence type="ECO:0000256" key="2">
    <source>
        <dbReference type="ARBA" id="ARBA00007180"/>
    </source>
</evidence>
<protein>
    <submittedName>
        <fullName evidence="12">Myelin protein zero</fullName>
    </submittedName>
</protein>
<evidence type="ECO:0000313" key="13">
    <source>
        <dbReference type="Proteomes" id="UP000694412"/>
    </source>
</evidence>
<keyword evidence="8" id="KW-0325">Glycoprotein</keyword>
<evidence type="ECO:0000256" key="7">
    <source>
        <dbReference type="ARBA" id="ARBA00023157"/>
    </source>
</evidence>
<feature type="compositionally biased region" description="Basic and acidic residues" evidence="10">
    <location>
        <begin position="240"/>
        <end position="250"/>
    </location>
</feature>
<keyword evidence="7" id="KW-1015">Disulfide bond</keyword>
<feature type="region of interest" description="Disordered" evidence="10">
    <location>
        <begin position="216"/>
        <end position="311"/>
    </location>
</feature>
<dbReference type="PANTHER" id="PTHR13869">
    <property type="entry name" value="MYELIN P0 RELATED"/>
    <property type="match status" value="1"/>
</dbReference>
<dbReference type="CDD" id="cd05879">
    <property type="entry name" value="IgV_P0"/>
    <property type="match status" value="1"/>
</dbReference>
<reference evidence="12" key="1">
    <citation type="submission" date="2025-08" db="UniProtKB">
        <authorList>
            <consortium name="Ensembl"/>
        </authorList>
    </citation>
    <scope>IDENTIFICATION</scope>
</reference>